<feature type="compositionally biased region" description="Basic and acidic residues" evidence="1">
    <location>
        <begin position="132"/>
        <end position="154"/>
    </location>
</feature>
<reference evidence="4" key="1">
    <citation type="submission" date="2017-02" db="EMBL/GenBank/DDBJ databases">
        <authorList>
            <person name="Tafer H."/>
            <person name="Lopandic K."/>
        </authorList>
    </citation>
    <scope>NUCLEOTIDE SEQUENCE [LARGE SCALE GENOMIC DNA]</scope>
    <source>
        <strain evidence="4">CBS 366.77</strain>
    </source>
</reference>
<name>A0A3A2Z9I8_9EURO</name>
<dbReference type="GO" id="GO:0005634">
    <property type="term" value="C:nucleus"/>
    <property type="evidence" value="ECO:0007669"/>
    <property type="project" value="TreeGrafter"/>
</dbReference>
<protein>
    <recommendedName>
        <fullName evidence="2">BRCT domain-containing protein</fullName>
    </recommendedName>
</protein>
<feature type="compositionally biased region" description="Polar residues" evidence="1">
    <location>
        <begin position="22"/>
        <end position="43"/>
    </location>
</feature>
<dbReference type="SUPFAM" id="SSF52113">
    <property type="entry name" value="BRCT domain"/>
    <property type="match status" value="1"/>
</dbReference>
<dbReference type="Proteomes" id="UP000266188">
    <property type="component" value="Unassembled WGS sequence"/>
</dbReference>
<dbReference type="GO" id="GO:0070987">
    <property type="term" value="P:error-free translesion synthesis"/>
    <property type="evidence" value="ECO:0007669"/>
    <property type="project" value="TreeGrafter"/>
</dbReference>
<sequence>MPLASKTRKTTPSNRLVYDPWNSASTGHQRAQNPYSSSSSWRQVRTDKLSRQFQRGESSASNTGVNTEQSANNIHGAQPLPAGEWEWTSASEANRNELGCRDIRSYMNVRKRRQESPEVDKDGGAKRVRVGPRVEESPCAKGDGADNDKPSSDTKQRLFAGTTVYVNGSPMPLISDHKLKHLLVSHGANLSLSLARNSVTHVIVGRTSSSTAAGKGAGGGLAAEKLHKEIERRGRQVKVVYAEWVLESIKASKRLSEANFALDIGPHGQRSVLGMFKR</sequence>
<gene>
    <name evidence="3" type="ORF">PHISCL_08389</name>
</gene>
<organism evidence="3 4">
    <name type="scientific">Aspergillus sclerotialis</name>
    <dbReference type="NCBI Taxonomy" id="2070753"/>
    <lineage>
        <taxon>Eukaryota</taxon>
        <taxon>Fungi</taxon>
        <taxon>Dikarya</taxon>
        <taxon>Ascomycota</taxon>
        <taxon>Pezizomycotina</taxon>
        <taxon>Eurotiomycetes</taxon>
        <taxon>Eurotiomycetidae</taxon>
        <taxon>Eurotiales</taxon>
        <taxon>Aspergillaceae</taxon>
        <taxon>Aspergillus</taxon>
        <taxon>Aspergillus subgen. Polypaecilum</taxon>
    </lineage>
</organism>
<feature type="region of interest" description="Disordered" evidence="1">
    <location>
        <begin position="109"/>
        <end position="154"/>
    </location>
</feature>
<keyword evidence="4" id="KW-1185">Reference proteome</keyword>
<feature type="domain" description="BRCT" evidence="2">
    <location>
        <begin position="154"/>
        <end position="262"/>
    </location>
</feature>
<dbReference type="InterPro" id="IPR036420">
    <property type="entry name" value="BRCT_dom_sf"/>
</dbReference>
<dbReference type="GO" id="GO:0042276">
    <property type="term" value="P:error-prone translesion synthesis"/>
    <property type="evidence" value="ECO:0007669"/>
    <property type="project" value="TreeGrafter"/>
</dbReference>
<dbReference type="EMBL" id="MVGC01000428">
    <property type="protein sequence ID" value="RJE19270.1"/>
    <property type="molecule type" value="Genomic_DNA"/>
</dbReference>
<proteinExistence type="predicted"/>
<dbReference type="PANTHER" id="PTHR45990">
    <property type="entry name" value="DNA REPAIR PROTEIN REV1"/>
    <property type="match status" value="1"/>
</dbReference>
<dbReference type="PROSITE" id="PS50172">
    <property type="entry name" value="BRCT"/>
    <property type="match status" value="1"/>
</dbReference>
<feature type="compositionally biased region" description="Polar residues" evidence="1">
    <location>
        <begin position="51"/>
        <end position="75"/>
    </location>
</feature>
<dbReference type="InterPro" id="IPR001357">
    <property type="entry name" value="BRCT_dom"/>
</dbReference>
<evidence type="ECO:0000259" key="2">
    <source>
        <dbReference type="PROSITE" id="PS50172"/>
    </source>
</evidence>
<comment type="caution">
    <text evidence="3">The sequence shown here is derived from an EMBL/GenBank/DDBJ whole genome shotgun (WGS) entry which is preliminary data.</text>
</comment>
<dbReference type="Gene3D" id="3.40.50.10190">
    <property type="entry name" value="BRCT domain"/>
    <property type="match status" value="1"/>
</dbReference>
<accession>A0A3A2Z9I8</accession>
<dbReference type="PANTHER" id="PTHR45990:SF1">
    <property type="entry name" value="DNA REPAIR PROTEIN REV1"/>
    <property type="match status" value="1"/>
</dbReference>
<feature type="compositionally biased region" description="Basic and acidic residues" evidence="1">
    <location>
        <begin position="114"/>
        <end position="125"/>
    </location>
</feature>
<dbReference type="AlphaFoldDB" id="A0A3A2Z9I8"/>
<feature type="region of interest" description="Disordered" evidence="1">
    <location>
        <begin position="1"/>
        <end position="81"/>
    </location>
</feature>
<dbReference type="GO" id="GO:0003887">
    <property type="term" value="F:DNA-directed DNA polymerase activity"/>
    <property type="evidence" value="ECO:0007669"/>
    <property type="project" value="TreeGrafter"/>
</dbReference>
<dbReference type="GO" id="GO:0017125">
    <property type="term" value="F:deoxycytidyl transferase activity"/>
    <property type="evidence" value="ECO:0007669"/>
    <property type="project" value="TreeGrafter"/>
</dbReference>
<evidence type="ECO:0000313" key="4">
    <source>
        <dbReference type="Proteomes" id="UP000266188"/>
    </source>
</evidence>
<evidence type="ECO:0000256" key="1">
    <source>
        <dbReference type="SAM" id="MobiDB-lite"/>
    </source>
</evidence>
<dbReference type="OrthoDB" id="427711at2759"/>
<dbReference type="SMART" id="SM00292">
    <property type="entry name" value="BRCT"/>
    <property type="match status" value="1"/>
</dbReference>
<evidence type="ECO:0000313" key="3">
    <source>
        <dbReference type="EMBL" id="RJE19270.1"/>
    </source>
</evidence>
<dbReference type="Pfam" id="PF00533">
    <property type="entry name" value="BRCT"/>
    <property type="match status" value="1"/>
</dbReference>